<dbReference type="SUPFAM" id="SSF51391">
    <property type="entry name" value="Thiamin phosphate synthase"/>
    <property type="match status" value="1"/>
</dbReference>
<dbReference type="GO" id="GO:0009228">
    <property type="term" value="P:thiamine biosynthetic process"/>
    <property type="evidence" value="ECO:0007669"/>
    <property type="project" value="UniProtKB-KW"/>
</dbReference>
<comment type="catalytic activity">
    <reaction evidence="6 9 10">
        <text>4-methyl-5-(2-phosphooxyethyl)-thiazole + 4-amino-2-methyl-5-(diphosphooxymethyl)pyrimidine + H(+) = thiamine phosphate + diphosphate</text>
        <dbReference type="Rhea" id="RHEA:22328"/>
        <dbReference type="ChEBI" id="CHEBI:15378"/>
        <dbReference type="ChEBI" id="CHEBI:33019"/>
        <dbReference type="ChEBI" id="CHEBI:37575"/>
        <dbReference type="ChEBI" id="CHEBI:57841"/>
        <dbReference type="ChEBI" id="CHEBI:58296"/>
        <dbReference type="EC" id="2.5.1.3"/>
    </reaction>
</comment>
<dbReference type="CDD" id="cd00564">
    <property type="entry name" value="TMP_TenI"/>
    <property type="match status" value="1"/>
</dbReference>
<feature type="binding site" evidence="9">
    <location>
        <position position="166"/>
    </location>
    <ligand>
        <name>2-[(2R,5Z)-2-carboxy-4-methylthiazol-5(2H)-ylidene]ethyl phosphate</name>
        <dbReference type="ChEBI" id="CHEBI:62899"/>
    </ligand>
</feature>
<feature type="binding site" evidence="9">
    <location>
        <position position="65"/>
    </location>
    <ligand>
        <name>4-amino-2-methyl-5-(diphosphooxymethyl)pyrimidine</name>
        <dbReference type="ChEBI" id="CHEBI:57841"/>
    </ligand>
</feature>
<comment type="pathway">
    <text evidence="1 9 11">Cofactor biosynthesis; thiamine diphosphate biosynthesis; thiamine phosphate from 4-amino-2-methyl-5-diphosphomethylpyrimidine and 4-methyl-5-(2-phosphoethyl)-thiazole: step 1/1.</text>
</comment>
<comment type="caution">
    <text evidence="9">Lacks conserved residue(s) required for the propagation of feature annotation.</text>
</comment>
<feature type="binding site" evidence="9">
    <location>
        <position position="66"/>
    </location>
    <ligand>
        <name>Mg(2+)</name>
        <dbReference type="ChEBI" id="CHEBI:18420"/>
    </ligand>
</feature>
<dbReference type="Proteomes" id="UP001403385">
    <property type="component" value="Unassembled WGS sequence"/>
</dbReference>
<evidence type="ECO:0000256" key="9">
    <source>
        <dbReference type="HAMAP-Rule" id="MF_00097"/>
    </source>
</evidence>
<dbReference type="Gene3D" id="3.20.20.70">
    <property type="entry name" value="Aldolase class I"/>
    <property type="match status" value="1"/>
</dbReference>
<dbReference type="HAMAP" id="MF_00097">
    <property type="entry name" value="TMP_synthase"/>
    <property type="match status" value="1"/>
</dbReference>
<protein>
    <recommendedName>
        <fullName evidence="9">Thiamine-phosphate synthase</fullName>
        <shortName evidence="9">TP synthase</shortName>
        <shortName evidence="9">TPS</shortName>
        <ecNumber evidence="9">2.5.1.3</ecNumber>
    </recommendedName>
    <alternativeName>
        <fullName evidence="9">Thiamine-phosphate pyrophosphorylase</fullName>
        <shortName evidence="9">TMP pyrophosphorylase</shortName>
        <shortName evidence="9">TMP-PPase</shortName>
    </alternativeName>
</protein>
<dbReference type="PANTHER" id="PTHR20857">
    <property type="entry name" value="THIAMINE-PHOSPHATE PYROPHOSPHORYLASE"/>
    <property type="match status" value="1"/>
</dbReference>
<dbReference type="NCBIfam" id="TIGR00693">
    <property type="entry name" value="thiE"/>
    <property type="match status" value="1"/>
</dbReference>
<keyword evidence="5 9" id="KW-0784">Thiamine biosynthesis</keyword>
<dbReference type="EMBL" id="JBDKWZ010000018">
    <property type="protein sequence ID" value="MEN7551012.1"/>
    <property type="molecule type" value="Genomic_DNA"/>
</dbReference>
<proteinExistence type="inferred from homology"/>
<keyword evidence="4 9" id="KW-0460">Magnesium</keyword>
<dbReference type="Pfam" id="PF02581">
    <property type="entry name" value="TMP-TENI"/>
    <property type="match status" value="1"/>
</dbReference>
<dbReference type="NCBIfam" id="NF000736">
    <property type="entry name" value="PRK00043.2-3"/>
    <property type="match status" value="1"/>
</dbReference>
<feature type="binding site" evidence="9">
    <location>
        <position position="133"/>
    </location>
    <ligand>
        <name>4-amino-2-methyl-5-(diphosphooxymethyl)pyrimidine</name>
        <dbReference type="ChEBI" id="CHEBI:57841"/>
    </ligand>
</feature>
<evidence type="ECO:0000256" key="2">
    <source>
        <dbReference type="ARBA" id="ARBA00022679"/>
    </source>
</evidence>
<reference evidence="13 14" key="1">
    <citation type="submission" date="2024-04" db="EMBL/GenBank/DDBJ databases">
        <title>Novel genus in family Flammeovirgaceae.</title>
        <authorList>
            <person name="Nguyen T.H."/>
            <person name="Vuong T.Q."/>
            <person name="Le H."/>
            <person name="Kim S.-G."/>
        </authorList>
    </citation>
    <scope>NUCLEOTIDE SEQUENCE [LARGE SCALE GENOMIC DNA]</scope>
    <source>
        <strain evidence="13 14">JCM 23209</strain>
    </source>
</reference>
<feature type="binding site" evidence="9">
    <location>
        <position position="104"/>
    </location>
    <ligand>
        <name>4-amino-2-methyl-5-(diphosphooxymethyl)pyrimidine</name>
        <dbReference type="ChEBI" id="CHEBI:57841"/>
    </ligand>
</feature>
<dbReference type="GO" id="GO:0004789">
    <property type="term" value="F:thiamine-phosphate diphosphorylase activity"/>
    <property type="evidence" value="ECO:0007669"/>
    <property type="project" value="UniProtKB-UniRule"/>
</dbReference>
<keyword evidence="14" id="KW-1185">Reference proteome</keyword>
<sequence>MISKLQYISQETPQLSHLQAIEQACQAGCDWIQLRMKDCSFEQYRVVAREAQKICEGYHAQLIINDNVEVAQDVKAYGVHLGKEDMRPSEARKRLGERIIIGGTANTFDDIQRLHGEGVDYIGLGPLRFTTTKKKLSPVLGLKGYRNILDQMHKASIVLPVVAIGGVRLVDVPELRQCGVFGIAVSGLITHAENKKAVVDSLFDKLSEEA</sequence>
<comment type="catalytic activity">
    <reaction evidence="8 9 10">
        <text>2-[(2R,5Z)-2-carboxy-4-methylthiazol-5(2H)-ylidene]ethyl phosphate + 4-amino-2-methyl-5-(diphosphooxymethyl)pyrimidine + 2 H(+) = thiamine phosphate + CO2 + diphosphate</text>
        <dbReference type="Rhea" id="RHEA:47844"/>
        <dbReference type="ChEBI" id="CHEBI:15378"/>
        <dbReference type="ChEBI" id="CHEBI:16526"/>
        <dbReference type="ChEBI" id="CHEBI:33019"/>
        <dbReference type="ChEBI" id="CHEBI:37575"/>
        <dbReference type="ChEBI" id="CHEBI:57841"/>
        <dbReference type="ChEBI" id="CHEBI:62899"/>
        <dbReference type="EC" id="2.5.1.3"/>
    </reaction>
</comment>
<evidence type="ECO:0000256" key="8">
    <source>
        <dbReference type="ARBA" id="ARBA00047883"/>
    </source>
</evidence>
<evidence type="ECO:0000256" key="1">
    <source>
        <dbReference type="ARBA" id="ARBA00005165"/>
    </source>
</evidence>
<dbReference type="AlphaFoldDB" id="A0AAW9S4C2"/>
<evidence type="ECO:0000256" key="10">
    <source>
        <dbReference type="RuleBase" id="RU003826"/>
    </source>
</evidence>
<evidence type="ECO:0000259" key="12">
    <source>
        <dbReference type="Pfam" id="PF02581"/>
    </source>
</evidence>
<comment type="caution">
    <text evidence="13">The sequence shown here is derived from an EMBL/GenBank/DDBJ whole genome shotgun (WGS) entry which is preliminary data.</text>
</comment>
<dbReference type="InterPro" id="IPR036206">
    <property type="entry name" value="ThiamineP_synth_sf"/>
</dbReference>
<name>A0AAW9S4C2_9BACT</name>
<evidence type="ECO:0000313" key="14">
    <source>
        <dbReference type="Proteomes" id="UP001403385"/>
    </source>
</evidence>
<dbReference type="EC" id="2.5.1.3" evidence="9"/>
<evidence type="ECO:0000256" key="5">
    <source>
        <dbReference type="ARBA" id="ARBA00022977"/>
    </source>
</evidence>
<keyword evidence="2 9" id="KW-0808">Transferase</keyword>
<gene>
    <name evidence="9" type="primary">thiE</name>
    <name evidence="13" type="ORF">AAG747_24030</name>
</gene>
<evidence type="ECO:0000256" key="7">
    <source>
        <dbReference type="ARBA" id="ARBA00047851"/>
    </source>
</evidence>
<feature type="domain" description="Thiamine phosphate synthase/TenI" evidence="12">
    <location>
        <begin position="15"/>
        <end position="186"/>
    </location>
</feature>
<dbReference type="InterPro" id="IPR034291">
    <property type="entry name" value="TMP_synthase"/>
</dbReference>
<comment type="similarity">
    <text evidence="9 10">Belongs to the thiamine-phosphate synthase family.</text>
</comment>
<accession>A0AAW9S4C2</accession>
<dbReference type="GO" id="GO:0005737">
    <property type="term" value="C:cytoplasm"/>
    <property type="evidence" value="ECO:0007669"/>
    <property type="project" value="TreeGrafter"/>
</dbReference>
<organism evidence="13 14">
    <name type="scientific">Rapidithrix thailandica</name>
    <dbReference type="NCBI Taxonomy" id="413964"/>
    <lineage>
        <taxon>Bacteria</taxon>
        <taxon>Pseudomonadati</taxon>
        <taxon>Bacteroidota</taxon>
        <taxon>Cytophagia</taxon>
        <taxon>Cytophagales</taxon>
        <taxon>Flammeovirgaceae</taxon>
        <taxon>Rapidithrix</taxon>
    </lineage>
</organism>
<feature type="binding site" evidence="9">
    <location>
        <position position="85"/>
    </location>
    <ligand>
        <name>Mg(2+)</name>
        <dbReference type="ChEBI" id="CHEBI:18420"/>
    </ligand>
</feature>
<evidence type="ECO:0000256" key="6">
    <source>
        <dbReference type="ARBA" id="ARBA00047334"/>
    </source>
</evidence>
<keyword evidence="3 9" id="KW-0479">Metal-binding</keyword>
<dbReference type="InterPro" id="IPR013785">
    <property type="entry name" value="Aldolase_TIM"/>
</dbReference>
<dbReference type="PANTHER" id="PTHR20857:SF15">
    <property type="entry name" value="THIAMINE-PHOSPHATE SYNTHASE"/>
    <property type="match status" value="1"/>
</dbReference>
<dbReference type="InterPro" id="IPR022998">
    <property type="entry name" value="ThiamineP_synth_TenI"/>
</dbReference>
<dbReference type="GO" id="GO:0000287">
    <property type="term" value="F:magnesium ion binding"/>
    <property type="evidence" value="ECO:0007669"/>
    <property type="project" value="UniProtKB-UniRule"/>
</dbReference>
<dbReference type="GO" id="GO:0009229">
    <property type="term" value="P:thiamine diphosphate biosynthetic process"/>
    <property type="evidence" value="ECO:0007669"/>
    <property type="project" value="UniProtKB-UniRule"/>
</dbReference>
<comment type="function">
    <text evidence="9">Condenses 4-methyl-5-(beta-hydroxyethyl)thiazole monophosphate (THZ-P) and 2-methyl-4-amino-5-hydroxymethyl pyrimidine pyrophosphate (HMP-PP) to form thiamine monophosphate (TMP).</text>
</comment>
<dbReference type="RefSeq" id="WP_346823794.1">
    <property type="nucleotide sequence ID" value="NZ_JBDKWZ010000018.1"/>
</dbReference>
<evidence type="ECO:0000256" key="11">
    <source>
        <dbReference type="RuleBase" id="RU004253"/>
    </source>
</evidence>
<evidence type="ECO:0000256" key="3">
    <source>
        <dbReference type="ARBA" id="ARBA00022723"/>
    </source>
</evidence>
<comment type="catalytic activity">
    <reaction evidence="7 9 10">
        <text>2-(2-carboxy-4-methylthiazol-5-yl)ethyl phosphate + 4-amino-2-methyl-5-(diphosphooxymethyl)pyrimidine + 2 H(+) = thiamine phosphate + CO2 + diphosphate</text>
        <dbReference type="Rhea" id="RHEA:47848"/>
        <dbReference type="ChEBI" id="CHEBI:15378"/>
        <dbReference type="ChEBI" id="CHEBI:16526"/>
        <dbReference type="ChEBI" id="CHEBI:33019"/>
        <dbReference type="ChEBI" id="CHEBI:37575"/>
        <dbReference type="ChEBI" id="CHEBI:57841"/>
        <dbReference type="ChEBI" id="CHEBI:62890"/>
        <dbReference type="EC" id="2.5.1.3"/>
    </reaction>
</comment>
<feature type="binding site" evidence="9">
    <location>
        <begin position="33"/>
        <end position="37"/>
    </location>
    <ligand>
        <name>4-amino-2-methyl-5-(diphosphooxymethyl)pyrimidine</name>
        <dbReference type="ChEBI" id="CHEBI:57841"/>
    </ligand>
</feature>
<evidence type="ECO:0000313" key="13">
    <source>
        <dbReference type="EMBL" id="MEN7551012.1"/>
    </source>
</evidence>
<evidence type="ECO:0000256" key="4">
    <source>
        <dbReference type="ARBA" id="ARBA00022842"/>
    </source>
</evidence>
<comment type="cofactor">
    <cofactor evidence="9">
        <name>Mg(2+)</name>
        <dbReference type="ChEBI" id="CHEBI:18420"/>
    </cofactor>
    <text evidence="9">Binds 1 Mg(2+) ion per subunit.</text>
</comment>
<feature type="binding site" evidence="9">
    <location>
        <begin position="130"/>
        <end position="132"/>
    </location>
    <ligand>
        <name>2-[(2R,5Z)-2-carboxy-4-methylthiazol-5(2H)-ylidene]ethyl phosphate</name>
        <dbReference type="ChEBI" id="CHEBI:62899"/>
    </ligand>
</feature>